<sequence>MKTSIVPMSTVPQELVEDYLTKPGIGRGFSPDELRWKYYDSEFNNGRERGFAWLKQGRVQGFIGVIPVTVATGDAGDRDLVWTCDWAVEDPANSPGIGILLLSKVHKNYDFVGGVGGTEYTRSIVPRMRTRTIPDAAVALRRPLRLKPLLERIERAASFAPKLSRTRLGQLTLPLRKTADPEVPVTMSTGVSAPVAALFDRPEAGVAVVRYDARHLAWIGRCPSLDVRSCHVGSGSAAAGALLWRRHDNPDKWRLSVRSTAEGKHLLEPLLADILARLRNQEAATVLATVVSGNDVPTLELLKRGGFITGEAHDLYITLLEGPGACEQGFAEMSYLDTDLGLVP</sequence>
<dbReference type="RefSeq" id="WP_264881906.1">
    <property type="nucleotide sequence ID" value="NZ_JAPDOB010000001.1"/>
</dbReference>
<dbReference type="EMBL" id="JAPDOB010000001">
    <property type="protein sequence ID" value="MCW3797595.1"/>
    <property type="molecule type" value="Genomic_DNA"/>
</dbReference>
<comment type="caution">
    <text evidence="1">The sequence shown here is derived from an EMBL/GenBank/DDBJ whole genome shotgun (WGS) entry which is preliminary data.</text>
</comment>
<evidence type="ECO:0008006" key="3">
    <source>
        <dbReference type="Google" id="ProtNLM"/>
    </source>
</evidence>
<gene>
    <name evidence="1" type="ORF">OMW55_07235</name>
</gene>
<accession>A0ABT3JEU8</accession>
<evidence type="ECO:0000313" key="2">
    <source>
        <dbReference type="Proteomes" id="UP001526246"/>
    </source>
</evidence>
<evidence type="ECO:0000313" key="1">
    <source>
        <dbReference type="EMBL" id="MCW3797595.1"/>
    </source>
</evidence>
<keyword evidence="2" id="KW-1185">Reference proteome</keyword>
<dbReference type="Proteomes" id="UP001526246">
    <property type="component" value="Unassembled WGS sequence"/>
</dbReference>
<proteinExistence type="predicted"/>
<protein>
    <recommendedName>
        <fullName evidence="3">N-acetyltransferase domain-containing protein</fullName>
    </recommendedName>
</protein>
<name>A0ABT3JEU8_9SPHN</name>
<reference evidence="1 2" key="1">
    <citation type="submission" date="2022-10" db="EMBL/GenBank/DDBJ databases">
        <title>Sphingomonas sp.</title>
        <authorList>
            <person name="Jin C."/>
        </authorList>
    </citation>
    <scope>NUCLEOTIDE SEQUENCE [LARGE SCALE GENOMIC DNA]</scope>
    <source>
        <strain evidence="1 2">BN140010</strain>
    </source>
</reference>
<organism evidence="1 2">
    <name type="scientific">Sphingomonas arvum</name>
    <dbReference type="NCBI Taxonomy" id="2992113"/>
    <lineage>
        <taxon>Bacteria</taxon>
        <taxon>Pseudomonadati</taxon>
        <taxon>Pseudomonadota</taxon>
        <taxon>Alphaproteobacteria</taxon>
        <taxon>Sphingomonadales</taxon>
        <taxon>Sphingomonadaceae</taxon>
        <taxon>Sphingomonas</taxon>
    </lineage>
</organism>